<gene>
    <name evidence="1" type="ORF">FRZ54_11595</name>
</gene>
<dbReference type="Proteomes" id="UP000321479">
    <property type="component" value="Chromosome"/>
</dbReference>
<evidence type="ECO:0000313" key="1">
    <source>
        <dbReference type="EMBL" id="QEC63194.1"/>
    </source>
</evidence>
<dbReference type="RefSeq" id="WP_147031770.1">
    <property type="nucleotide sequence ID" value="NZ_CP042436.1"/>
</dbReference>
<dbReference type="EMBL" id="CP042436">
    <property type="protein sequence ID" value="QEC63194.1"/>
    <property type="molecule type" value="Genomic_DNA"/>
</dbReference>
<name>A0A5B8UVU7_9SPHI</name>
<reference evidence="1 2" key="1">
    <citation type="journal article" date="2017" name="Curr. Microbiol.">
        <title>Mucilaginibacter ginsenosidivorans sp. nov., Isolated from Soil of Ginseng Field.</title>
        <authorList>
            <person name="Kim M.M."/>
            <person name="Siddiqi M.Z."/>
            <person name="Im W.T."/>
        </authorList>
    </citation>
    <scope>NUCLEOTIDE SEQUENCE [LARGE SCALE GENOMIC DNA]</scope>
    <source>
        <strain evidence="1 2">Gsoil 3017</strain>
    </source>
</reference>
<accession>A0A5B8UVU7</accession>
<proteinExistence type="predicted"/>
<evidence type="ECO:0000313" key="2">
    <source>
        <dbReference type="Proteomes" id="UP000321479"/>
    </source>
</evidence>
<dbReference type="KEGG" id="mgin:FRZ54_11595"/>
<organism evidence="1 2">
    <name type="scientific">Mucilaginibacter ginsenosidivorans</name>
    <dbReference type="NCBI Taxonomy" id="398053"/>
    <lineage>
        <taxon>Bacteria</taxon>
        <taxon>Pseudomonadati</taxon>
        <taxon>Bacteroidota</taxon>
        <taxon>Sphingobacteriia</taxon>
        <taxon>Sphingobacteriales</taxon>
        <taxon>Sphingobacteriaceae</taxon>
        <taxon>Mucilaginibacter</taxon>
    </lineage>
</organism>
<dbReference type="OrthoDB" id="796479at2"/>
<dbReference type="AlphaFoldDB" id="A0A5B8UVU7"/>
<protein>
    <submittedName>
        <fullName evidence="1">Uncharacterized protein</fullName>
    </submittedName>
</protein>
<sequence>MDHRLWSKDKKPRMKPGDKVICIDASIDPEKAEEIRRDFEIWITKDKEYTIREILENNGIVPGVLLDEVHNFPKYFKLIDRMQEPAFAIWRFRKLNYAIGSAEEVKEAELVEVGKKEITLPDKLSS</sequence>
<keyword evidence="2" id="KW-1185">Reference proteome</keyword>